<dbReference type="Gene3D" id="3.40.50.300">
    <property type="entry name" value="P-loop containing nucleotide triphosphate hydrolases"/>
    <property type="match status" value="1"/>
</dbReference>
<dbReference type="AlphaFoldDB" id="A0A2W5Y6C8"/>
<evidence type="ECO:0000259" key="5">
    <source>
        <dbReference type="PROSITE" id="PS50893"/>
    </source>
</evidence>
<accession>A0A2W5Y6C8</accession>
<dbReference type="PROSITE" id="PS50893">
    <property type="entry name" value="ABC_TRANSPORTER_2"/>
    <property type="match status" value="1"/>
</dbReference>
<feature type="domain" description="ABC transporter" evidence="5">
    <location>
        <begin position="7"/>
        <end position="224"/>
    </location>
</feature>
<name>A0A2W5Y6C8_9MICO</name>
<keyword evidence="3" id="KW-0547">Nucleotide-binding</keyword>
<reference evidence="6 7" key="1">
    <citation type="submission" date="2018-06" db="EMBL/GenBank/DDBJ databases">
        <title>Whole genome sequencing of a novel hydrocarbon degrading bacterial strain, PW21 isolated from oil contaminated produced water sample.</title>
        <authorList>
            <person name="Nagkirti P."/>
            <person name="Shaikh A."/>
            <person name="Gowdaman V."/>
            <person name="Engineer A.E."/>
            <person name="Dagar S."/>
            <person name="Dhakephalkar P.K."/>
        </authorList>
    </citation>
    <scope>NUCLEOTIDE SEQUENCE [LARGE SCALE GENOMIC DNA]</scope>
    <source>
        <strain evidence="6 7">PW21</strain>
    </source>
</reference>
<dbReference type="GO" id="GO:0016887">
    <property type="term" value="F:ATP hydrolysis activity"/>
    <property type="evidence" value="ECO:0007669"/>
    <property type="project" value="InterPro"/>
</dbReference>
<evidence type="ECO:0000313" key="6">
    <source>
        <dbReference type="EMBL" id="PZR53754.1"/>
    </source>
</evidence>
<dbReference type="Proteomes" id="UP000248783">
    <property type="component" value="Unassembled WGS sequence"/>
</dbReference>
<keyword evidence="2" id="KW-0813">Transport</keyword>
<evidence type="ECO:0000256" key="3">
    <source>
        <dbReference type="ARBA" id="ARBA00022741"/>
    </source>
</evidence>
<keyword evidence="4 6" id="KW-0067">ATP-binding</keyword>
<evidence type="ECO:0000313" key="7">
    <source>
        <dbReference type="Proteomes" id="UP000248783"/>
    </source>
</evidence>
<dbReference type="InterPro" id="IPR003439">
    <property type="entry name" value="ABC_transporter-like_ATP-bd"/>
</dbReference>
<dbReference type="EMBL" id="QKWH01000003">
    <property type="protein sequence ID" value="PZR53754.1"/>
    <property type="molecule type" value="Genomic_DNA"/>
</dbReference>
<dbReference type="InterPro" id="IPR027417">
    <property type="entry name" value="P-loop_NTPase"/>
</dbReference>
<evidence type="ECO:0000256" key="4">
    <source>
        <dbReference type="ARBA" id="ARBA00022840"/>
    </source>
</evidence>
<dbReference type="RefSeq" id="WP_111250421.1">
    <property type="nucleotide sequence ID" value="NZ_QKWH01000003.1"/>
</dbReference>
<dbReference type="PANTHER" id="PTHR43335">
    <property type="entry name" value="ABC TRANSPORTER, ATP-BINDING PROTEIN"/>
    <property type="match status" value="1"/>
</dbReference>
<dbReference type="GO" id="GO:0005524">
    <property type="term" value="F:ATP binding"/>
    <property type="evidence" value="ECO:0007669"/>
    <property type="project" value="UniProtKB-KW"/>
</dbReference>
<dbReference type="SMART" id="SM00382">
    <property type="entry name" value="AAA"/>
    <property type="match status" value="1"/>
</dbReference>
<protein>
    <submittedName>
        <fullName evidence="6">ABC transporter ATP-binding protein</fullName>
    </submittedName>
</protein>
<dbReference type="Pfam" id="PF00005">
    <property type="entry name" value="ABC_tran"/>
    <property type="match status" value="1"/>
</dbReference>
<evidence type="ECO:0000256" key="2">
    <source>
        <dbReference type="ARBA" id="ARBA00022448"/>
    </source>
</evidence>
<keyword evidence="7" id="KW-1185">Reference proteome</keyword>
<dbReference type="SUPFAM" id="SSF52540">
    <property type="entry name" value="P-loop containing nucleoside triphosphate hydrolases"/>
    <property type="match status" value="1"/>
</dbReference>
<sequence>MAEPVTVSVRAATRTHGTVEVLEETSFDVGPGRAAVVVGPNGSGKTTLLRLVAGADLPTRGTVETLGAPAAETRQTRRDELALLLGGLPTYPDLTVAEHLTLVAAAWGPRHVLGRTPAPGVDEALADAGLTRVRDQYPGELSSGETQMFALACTLYRPGALVIVDEPEQRLDAGWRRRCRDLLLAALDAGRTLVVATHDHDLRAALTSVGPDGQARGVEVALAAPQR</sequence>
<organism evidence="6 7">
    <name type="scientific">Xylanimonas oleitrophica</name>
    <dbReference type="NCBI Taxonomy" id="2607479"/>
    <lineage>
        <taxon>Bacteria</taxon>
        <taxon>Bacillati</taxon>
        <taxon>Actinomycetota</taxon>
        <taxon>Actinomycetes</taxon>
        <taxon>Micrococcales</taxon>
        <taxon>Promicromonosporaceae</taxon>
        <taxon>Xylanimonas</taxon>
    </lineage>
</organism>
<comment type="caution">
    <text evidence="6">The sequence shown here is derived from an EMBL/GenBank/DDBJ whole genome shotgun (WGS) entry which is preliminary data.</text>
</comment>
<gene>
    <name evidence="6" type="ORF">DNL40_06420</name>
</gene>
<dbReference type="InterPro" id="IPR003593">
    <property type="entry name" value="AAA+_ATPase"/>
</dbReference>
<proteinExistence type="inferred from homology"/>
<evidence type="ECO:0000256" key="1">
    <source>
        <dbReference type="ARBA" id="ARBA00005417"/>
    </source>
</evidence>
<comment type="similarity">
    <text evidence="1">Belongs to the ABC transporter superfamily.</text>
</comment>